<sequence>MAAYQVPTLQLVDSVVDYACEDNYACEDGMRDEDSNAGNLGLVCHATYARSRANLFKRVNADPYRPERNSIAVGDWFEMPTHRELADFARELQWRGLVEPILIDRVLSQLKKATTLILWESYEWPATTPRPTLCPSIEHSVLDAGNIQTSGLCHFLCSFPNVKAVEFIHGAELNLMWKAAPLPTRICELHVNLATIVENRPEVKVFLEDWTRDLTNLRSLTITVECGTNLKVAKALVRRNVESLVDLSFNTACSIHSNAWRGKYNVHECANVLSLSLGMLDNNVLKLAKILPMLPTTRLKRLWVDIHILTLNNNSDDMGTRSRDLFDRFIPVLKDFLARSAVEELGIGCHYYGGQPYAMVQYMERVRQIKIDRPIDICSRNYFYEYRIDYQ</sequence>
<protein>
    <submittedName>
        <fullName evidence="1">Uncharacterized protein</fullName>
    </submittedName>
</protein>
<organism evidence="1 2">
    <name type="scientific">Armillaria gallica</name>
    <name type="common">Bulbous honey fungus</name>
    <name type="synonym">Armillaria bulbosa</name>
    <dbReference type="NCBI Taxonomy" id="47427"/>
    <lineage>
        <taxon>Eukaryota</taxon>
        <taxon>Fungi</taxon>
        <taxon>Dikarya</taxon>
        <taxon>Basidiomycota</taxon>
        <taxon>Agaricomycotina</taxon>
        <taxon>Agaricomycetes</taxon>
        <taxon>Agaricomycetidae</taxon>
        <taxon>Agaricales</taxon>
        <taxon>Marasmiineae</taxon>
        <taxon>Physalacriaceae</taxon>
        <taxon>Armillaria</taxon>
    </lineage>
</organism>
<gene>
    <name evidence="1" type="ORF">ARMGADRAFT_1077523</name>
</gene>
<reference evidence="2" key="1">
    <citation type="journal article" date="2017" name="Nat. Ecol. Evol.">
        <title>Genome expansion and lineage-specific genetic innovations in the forest pathogenic fungi Armillaria.</title>
        <authorList>
            <person name="Sipos G."/>
            <person name="Prasanna A.N."/>
            <person name="Walter M.C."/>
            <person name="O'Connor E."/>
            <person name="Balint B."/>
            <person name="Krizsan K."/>
            <person name="Kiss B."/>
            <person name="Hess J."/>
            <person name="Varga T."/>
            <person name="Slot J."/>
            <person name="Riley R."/>
            <person name="Boka B."/>
            <person name="Rigling D."/>
            <person name="Barry K."/>
            <person name="Lee J."/>
            <person name="Mihaltcheva S."/>
            <person name="LaButti K."/>
            <person name="Lipzen A."/>
            <person name="Waldron R."/>
            <person name="Moloney N.M."/>
            <person name="Sperisen C."/>
            <person name="Kredics L."/>
            <person name="Vagvoelgyi C."/>
            <person name="Patrignani A."/>
            <person name="Fitzpatrick D."/>
            <person name="Nagy I."/>
            <person name="Doyle S."/>
            <person name="Anderson J.B."/>
            <person name="Grigoriev I.V."/>
            <person name="Gueldener U."/>
            <person name="Muensterkoetter M."/>
            <person name="Nagy L.G."/>
        </authorList>
    </citation>
    <scope>NUCLEOTIDE SEQUENCE [LARGE SCALE GENOMIC DNA]</scope>
    <source>
        <strain evidence="2">Ar21-2</strain>
    </source>
</reference>
<name>A0A2H3E619_ARMGA</name>
<keyword evidence="2" id="KW-1185">Reference proteome</keyword>
<dbReference type="OrthoDB" id="10307026at2759"/>
<accession>A0A2H3E619</accession>
<evidence type="ECO:0000313" key="2">
    <source>
        <dbReference type="Proteomes" id="UP000217790"/>
    </source>
</evidence>
<proteinExistence type="predicted"/>
<dbReference type="EMBL" id="KZ293651">
    <property type="protein sequence ID" value="PBK96013.1"/>
    <property type="molecule type" value="Genomic_DNA"/>
</dbReference>
<dbReference type="OMA" id="LVCHATY"/>
<dbReference type="AlphaFoldDB" id="A0A2H3E619"/>
<dbReference type="InParanoid" id="A0A2H3E619"/>
<dbReference type="Proteomes" id="UP000217790">
    <property type="component" value="Unassembled WGS sequence"/>
</dbReference>
<evidence type="ECO:0000313" key="1">
    <source>
        <dbReference type="EMBL" id="PBK96013.1"/>
    </source>
</evidence>